<dbReference type="Pfam" id="PF16732">
    <property type="entry name" value="ComP_DUS"/>
    <property type="match status" value="1"/>
</dbReference>
<name>A0A0U1RHA9_NEIMA</name>
<dbReference type="RefSeq" id="WP_002237378.1">
    <property type="nucleotide sequence ID" value="NC_003116.1"/>
</dbReference>
<dbReference type="InterPro" id="IPR045584">
    <property type="entry name" value="Pilin-like"/>
</dbReference>
<evidence type="ECO:0000256" key="1">
    <source>
        <dbReference type="ARBA" id="ARBA00011156"/>
    </source>
</evidence>
<dbReference type="EMBL" id="AL157959">
    <property type="protein sequence ID" value="CAM07712.1"/>
    <property type="molecule type" value="Genomic_DNA"/>
</dbReference>
<dbReference type="AlphaFoldDB" id="A0A0U1RHA9"/>
<evidence type="ECO:0000313" key="4">
    <source>
        <dbReference type="Proteomes" id="UP000000626"/>
    </source>
</evidence>
<dbReference type="KEGG" id="nma:NMA0424"/>
<evidence type="ECO:0000256" key="2">
    <source>
        <dbReference type="SAM" id="Phobius"/>
    </source>
</evidence>
<sequence>MTDNRGFTLVELISVVLILSVLALIVYPSYRNYVEKAKINTVRAALLENAHFMEKFYLQNGRFKQTSTKWPSLPIKEAEGFCIRLNGIARGALDSKFMLKAVAIDKDKNPFIIKMNENLVTFICKKSASSCSDGLDYFKGNDKDCKLLK</sequence>
<dbReference type="SUPFAM" id="SSF54523">
    <property type="entry name" value="Pili subunits"/>
    <property type="match status" value="1"/>
</dbReference>
<comment type="subunit">
    <text evidence="1">The pili are polar flexible filaments of about 5.4 nanometers diameter and 2.5 micrometers average length; they consist of only a single polypeptide chain arranged in a helical configuration of five subunits per turn in the assembled pilus.</text>
</comment>
<keyword evidence="2" id="KW-0472">Membrane</keyword>
<dbReference type="GeneID" id="93386932"/>
<proteinExistence type="predicted"/>
<gene>
    <name evidence="3" type="ordered locus">NMA0424</name>
</gene>
<dbReference type="GO" id="GO:0043683">
    <property type="term" value="P:type IV pilus assembly"/>
    <property type="evidence" value="ECO:0007669"/>
    <property type="project" value="InterPro"/>
</dbReference>
<dbReference type="PROSITE" id="PS00409">
    <property type="entry name" value="PROKAR_NTER_METHYL"/>
    <property type="match status" value="1"/>
</dbReference>
<dbReference type="Pfam" id="PF07963">
    <property type="entry name" value="N_methyl"/>
    <property type="match status" value="1"/>
</dbReference>
<dbReference type="Proteomes" id="UP000000626">
    <property type="component" value="Chromosome"/>
</dbReference>
<dbReference type="Gene3D" id="3.30.700.50">
    <property type="match status" value="1"/>
</dbReference>
<dbReference type="NCBIfam" id="TIGR02532">
    <property type="entry name" value="IV_pilin_GFxxxE"/>
    <property type="match status" value="1"/>
</dbReference>
<keyword evidence="2" id="KW-0812">Transmembrane</keyword>
<dbReference type="InterPro" id="IPR031982">
    <property type="entry name" value="PilE-like"/>
</dbReference>
<feature type="transmembrane region" description="Helical" evidence="2">
    <location>
        <begin position="6"/>
        <end position="27"/>
    </location>
</feature>
<organism evidence="3 4">
    <name type="scientific">Neisseria meningitidis serogroup A / serotype 4A (strain DSM 15465 / Z2491)</name>
    <dbReference type="NCBI Taxonomy" id="122587"/>
    <lineage>
        <taxon>Bacteria</taxon>
        <taxon>Pseudomonadati</taxon>
        <taxon>Pseudomonadota</taxon>
        <taxon>Betaproteobacteria</taxon>
        <taxon>Neisseriales</taxon>
        <taxon>Neisseriaceae</taxon>
        <taxon>Neisseria</taxon>
    </lineage>
</organism>
<keyword evidence="2" id="KW-1133">Transmembrane helix</keyword>
<accession>A0A0U1RHA9</accession>
<dbReference type="HOGENOM" id="CLU_091705_6_2_4"/>
<protein>
    <submittedName>
        <fullName evidence="3">Pilin</fullName>
    </submittedName>
</protein>
<evidence type="ECO:0000313" key="3">
    <source>
        <dbReference type="EMBL" id="CAM07712.1"/>
    </source>
</evidence>
<dbReference type="EnsemblBacteria" id="CAM07712">
    <property type="protein sequence ID" value="CAM07712"/>
    <property type="gene ID" value="NMA0424"/>
</dbReference>
<reference evidence="3 4" key="1">
    <citation type="journal article" date="2000" name="Nature">
        <title>Complete DNA sequence of a serogroup A strain of Neisseria meningitidis Z2491.</title>
        <authorList>
            <person name="Parkhill J."/>
            <person name="Achtman M."/>
            <person name="James K.D."/>
            <person name="Bentley S.D."/>
            <person name="Churcher C."/>
            <person name="Klee S.R."/>
            <person name="Morelli G."/>
            <person name="Basham D."/>
            <person name="Brown D."/>
            <person name="Chillingworth T."/>
            <person name="Davies R.M."/>
            <person name="Davis P."/>
            <person name="Devlin K."/>
            <person name="Feltwell T."/>
            <person name="Hamlin N."/>
            <person name="Holroyd S."/>
            <person name="Jagels K."/>
            <person name="Leather S."/>
            <person name="Moule S."/>
            <person name="Mungall K."/>
            <person name="Quail M.A."/>
            <person name="Rajandream M.A."/>
            <person name="Rutherford K.M."/>
            <person name="Simmonds M."/>
            <person name="Skelton J."/>
            <person name="Whitehead S."/>
            <person name="Spratt B.G."/>
            <person name="Barrell B.G."/>
        </authorList>
    </citation>
    <scope>NUCLEOTIDE SEQUENCE [LARGE SCALE GENOMIC DNA]</scope>
    <source>
        <strain evidence="4">DSM 15465 / Z2491</strain>
    </source>
</reference>
<dbReference type="InterPro" id="IPR012902">
    <property type="entry name" value="N_methyl_site"/>
</dbReference>